<dbReference type="PANTHER" id="PTHR43637:SF1">
    <property type="entry name" value="UPF0273 PROTEIN TM_0370"/>
    <property type="match status" value="1"/>
</dbReference>
<organism evidence="5 6">
    <name type="scientific">Halobacterium litoreum</name>
    <dbReference type="NCBI Taxonomy" id="2039234"/>
    <lineage>
        <taxon>Archaea</taxon>
        <taxon>Methanobacteriati</taxon>
        <taxon>Methanobacteriota</taxon>
        <taxon>Stenosarchaea group</taxon>
        <taxon>Halobacteria</taxon>
        <taxon>Halobacteriales</taxon>
        <taxon>Halobacteriaceae</taxon>
        <taxon>Halobacterium</taxon>
    </lineage>
</organism>
<keyword evidence="2" id="KW-0067">ATP-binding</keyword>
<dbReference type="Pfam" id="PF06745">
    <property type="entry name" value="ATPase"/>
    <property type="match status" value="1"/>
</dbReference>
<dbReference type="InterPro" id="IPR027417">
    <property type="entry name" value="P-loop_NTPase"/>
</dbReference>
<dbReference type="EMBL" id="JBHRWN010000002">
    <property type="protein sequence ID" value="MFC3477368.1"/>
    <property type="molecule type" value="Genomic_DNA"/>
</dbReference>
<dbReference type="Gene3D" id="3.40.50.300">
    <property type="entry name" value="P-loop containing nucleotide triphosphate hydrolases"/>
    <property type="match status" value="1"/>
</dbReference>
<dbReference type="RefSeq" id="WP_390226283.1">
    <property type="nucleotide sequence ID" value="NZ_JBHRWN010000002.1"/>
</dbReference>
<keyword evidence="6" id="KW-1185">Reference proteome</keyword>
<feature type="region of interest" description="Disordered" evidence="3">
    <location>
        <begin position="1"/>
        <end position="173"/>
    </location>
</feature>
<dbReference type="AlphaFoldDB" id="A0ABD5NDD8"/>
<gene>
    <name evidence="5" type="ORF">ACFOKC_06475</name>
</gene>
<feature type="domain" description="KaiC" evidence="4">
    <location>
        <begin position="175"/>
        <end position="404"/>
    </location>
</feature>
<protein>
    <submittedName>
        <fullName evidence="5">KaiC domain-containing protein</fullName>
    </submittedName>
</protein>
<dbReference type="InterPro" id="IPR014774">
    <property type="entry name" value="KaiC-like_dom"/>
</dbReference>
<keyword evidence="1" id="KW-0547">Nucleotide-binding</keyword>
<dbReference type="CDD" id="cd01124">
    <property type="entry name" value="KaiC-like"/>
    <property type="match status" value="1"/>
</dbReference>
<sequence>MADEDDEDWFEQAFEDETPDDEPTDGSPPDESDDAESDADDPSSDESTGEPTDDSRSGDAESDSSPSFDAESDSPPEPATGDDAPPEPATGDDENDADAFADAFGGGDPAPNDGDDGDLFEDDFADAFAGGSGGAPAPGGGGGGGENFGFDLDGDTGGGAPGGFEEEEEYDSDIPRIDVGIDGLDEMIQGGLPERSLMVAIGEAGTGKTTFGLQFLHEAIENGERAVFITLEESRERVVQSATDKGWEFERHAEEGNLAVIDIDPIEMANSLTSIRNELPRLVEEFGASRLVLDSVSLLEMMYDDQSKRRTEIYDFTKSLKDAGVTTMLTSEASEDSAFASRFGIIEYLTDAVVVLRYIRPEDFRETRLAVEIQKIRDANHSRETKPYEITHQGISVYRQANIF</sequence>
<feature type="compositionally biased region" description="Acidic residues" evidence="3">
    <location>
        <begin position="113"/>
        <end position="125"/>
    </location>
</feature>
<evidence type="ECO:0000256" key="3">
    <source>
        <dbReference type="SAM" id="MobiDB-lite"/>
    </source>
</evidence>
<comment type="caution">
    <text evidence="5">The sequence shown here is derived from an EMBL/GenBank/DDBJ whole genome shotgun (WGS) entry which is preliminary data.</text>
</comment>
<dbReference type="InterPro" id="IPR010624">
    <property type="entry name" value="KaiC_dom"/>
</dbReference>
<feature type="compositionally biased region" description="Acidic residues" evidence="3">
    <location>
        <begin position="90"/>
        <end position="99"/>
    </location>
</feature>
<accession>A0ABD5NDD8</accession>
<evidence type="ECO:0000259" key="4">
    <source>
        <dbReference type="PROSITE" id="PS51146"/>
    </source>
</evidence>
<evidence type="ECO:0000313" key="6">
    <source>
        <dbReference type="Proteomes" id="UP001595660"/>
    </source>
</evidence>
<feature type="compositionally biased region" description="Gly residues" evidence="3">
    <location>
        <begin position="130"/>
        <end position="147"/>
    </location>
</feature>
<dbReference type="SUPFAM" id="SSF52540">
    <property type="entry name" value="P-loop containing nucleoside triphosphate hydrolases"/>
    <property type="match status" value="1"/>
</dbReference>
<evidence type="ECO:0000256" key="1">
    <source>
        <dbReference type="ARBA" id="ARBA00022741"/>
    </source>
</evidence>
<dbReference type="Proteomes" id="UP001595660">
    <property type="component" value="Unassembled WGS sequence"/>
</dbReference>
<dbReference type="PANTHER" id="PTHR43637">
    <property type="entry name" value="UPF0273 PROTEIN TM_0370"/>
    <property type="match status" value="1"/>
</dbReference>
<dbReference type="PROSITE" id="PS51146">
    <property type="entry name" value="KAIC"/>
    <property type="match status" value="1"/>
</dbReference>
<reference evidence="5 6" key="1">
    <citation type="journal article" date="2019" name="Int. J. Syst. Evol. Microbiol.">
        <title>The Global Catalogue of Microorganisms (GCM) 10K type strain sequencing project: providing services to taxonomists for standard genome sequencing and annotation.</title>
        <authorList>
            <consortium name="The Broad Institute Genomics Platform"/>
            <consortium name="The Broad Institute Genome Sequencing Center for Infectious Disease"/>
            <person name="Wu L."/>
            <person name="Ma J."/>
        </authorList>
    </citation>
    <scope>NUCLEOTIDE SEQUENCE [LARGE SCALE GENOMIC DNA]</scope>
    <source>
        <strain evidence="5 6">CGMCC 1.12562</strain>
    </source>
</reference>
<feature type="compositionally biased region" description="Acidic residues" evidence="3">
    <location>
        <begin position="1"/>
        <end position="52"/>
    </location>
</feature>
<proteinExistence type="predicted"/>
<dbReference type="InterPro" id="IPR022420">
    <property type="entry name" value="Circ_KaiC_arc"/>
</dbReference>
<evidence type="ECO:0000313" key="5">
    <source>
        <dbReference type="EMBL" id="MFC3477368.1"/>
    </source>
</evidence>
<evidence type="ECO:0000256" key="2">
    <source>
        <dbReference type="ARBA" id="ARBA00022840"/>
    </source>
</evidence>
<dbReference type="GO" id="GO:0005524">
    <property type="term" value="F:ATP binding"/>
    <property type="evidence" value="ECO:0007669"/>
    <property type="project" value="UniProtKB-KW"/>
</dbReference>
<dbReference type="NCBIfam" id="TIGR03880">
    <property type="entry name" value="KaiC_arch_3"/>
    <property type="match status" value="1"/>
</dbReference>
<name>A0ABD5NDD8_9EURY</name>